<reference evidence="2 3" key="1">
    <citation type="journal article" date="2019" name="Genome Biol. Evol.">
        <title>Insights into the evolution of the New World diploid cottons (Gossypium, subgenus Houzingenia) based on genome sequencing.</title>
        <authorList>
            <person name="Grover C.E."/>
            <person name="Arick M.A. 2nd"/>
            <person name="Thrash A."/>
            <person name="Conover J.L."/>
            <person name="Sanders W.S."/>
            <person name="Peterson D.G."/>
            <person name="Frelichowski J.E."/>
            <person name="Scheffler J.A."/>
            <person name="Scheffler B.E."/>
            <person name="Wendel J.F."/>
        </authorList>
    </citation>
    <scope>NUCLEOTIDE SEQUENCE [LARGE SCALE GENOMIC DNA]</scope>
    <source>
        <strain evidence="2">5</strain>
        <tissue evidence="2">Leaf</tissue>
    </source>
</reference>
<dbReference type="OrthoDB" id="618098at2759"/>
<feature type="compositionally biased region" description="Polar residues" evidence="1">
    <location>
        <begin position="132"/>
        <end position="147"/>
    </location>
</feature>
<proteinExistence type="predicted"/>
<comment type="caution">
    <text evidence="2">The sequence shown here is derived from an EMBL/GenBank/DDBJ whole genome shotgun (WGS) entry which is preliminary data.</text>
</comment>
<accession>A0A7J9BR46</accession>
<dbReference type="PANTHER" id="PTHR46250">
    <property type="entry name" value="MYB/SANT-LIKE DNA-BINDING DOMAIN PROTEIN-RELATED"/>
    <property type="match status" value="1"/>
</dbReference>
<keyword evidence="3" id="KW-1185">Reference proteome</keyword>
<name>A0A7J9BR46_GOSGO</name>
<gene>
    <name evidence="2" type="ORF">Gogos_011970</name>
</gene>
<evidence type="ECO:0008006" key="4">
    <source>
        <dbReference type="Google" id="ProtNLM"/>
    </source>
</evidence>
<dbReference type="PANTHER" id="PTHR46250:SF17">
    <property type="entry name" value="MYB_SANT-LIKE DOMAIN-CONTAINING PROTEIN"/>
    <property type="match status" value="1"/>
</dbReference>
<evidence type="ECO:0000313" key="3">
    <source>
        <dbReference type="Proteomes" id="UP000593579"/>
    </source>
</evidence>
<protein>
    <recommendedName>
        <fullName evidence="4">Myb/SANT-like domain-containing protein</fullName>
    </recommendedName>
</protein>
<dbReference type="AlphaFoldDB" id="A0A7J9BR46"/>
<evidence type="ECO:0000313" key="2">
    <source>
        <dbReference type="EMBL" id="MBA0738638.1"/>
    </source>
</evidence>
<feature type="region of interest" description="Disordered" evidence="1">
    <location>
        <begin position="132"/>
        <end position="154"/>
    </location>
</feature>
<sequence>MVDLHNVGTFNADTRFKTNYLNELERMLEKFLPHAILKGKPNIESRFRTLKRDWEISHKEGGQFRHHSFSYYDQPTVIYAKDRATGKNAKTIANIFEEIDVDDVATVNTHEERNYFHGCKADVSLDEINLSATQPQPSRNQDDSIFSKTKKKDF</sequence>
<dbReference type="Proteomes" id="UP000593579">
    <property type="component" value="Unassembled WGS sequence"/>
</dbReference>
<evidence type="ECO:0000256" key="1">
    <source>
        <dbReference type="SAM" id="MobiDB-lite"/>
    </source>
</evidence>
<organism evidence="2 3">
    <name type="scientific">Gossypium gossypioides</name>
    <name type="common">Mexican cotton</name>
    <name type="synonym">Selera gossypioides</name>
    <dbReference type="NCBI Taxonomy" id="34282"/>
    <lineage>
        <taxon>Eukaryota</taxon>
        <taxon>Viridiplantae</taxon>
        <taxon>Streptophyta</taxon>
        <taxon>Embryophyta</taxon>
        <taxon>Tracheophyta</taxon>
        <taxon>Spermatophyta</taxon>
        <taxon>Magnoliopsida</taxon>
        <taxon>eudicotyledons</taxon>
        <taxon>Gunneridae</taxon>
        <taxon>Pentapetalae</taxon>
        <taxon>rosids</taxon>
        <taxon>malvids</taxon>
        <taxon>Malvales</taxon>
        <taxon>Malvaceae</taxon>
        <taxon>Malvoideae</taxon>
        <taxon>Gossypium</taxon>
    </lineage>
</organism>
<dbReference type="EMBL" id="JABEZY010000005">
    <property type="protein sequence ID" value="MBA0738638.1"/>
    <property type="molecule type" value="Genomic_DNA"/>
</dbReference>